<comment type="caution">
    <text evidence="2">The sequence shown here is derived from an EMBL/GenBank/DDBJ whole genome shotgun (WGS) entry which is preliminary data.</text>
</comment>
<protein>
    <submittedName>
        <fullName evidence="2">Uncharacterized protein</fullName>
    </submittedName>
</protein>
<name>A0A1F6LHQ0_9BACT</name>
<evidence type="ECO:0000313" key="3">
    <source>
        <dbReference type="Proteomes" id="UP000177067"/>
    </source>
</evidence>
<feature type="compositionally biased region" description="Basic and acidic residues" evidence="1">
    <location>
        <begin position="43"/>
        <end position="52"/>
    </location>
</feature>
<feature type="region of interest" description="Disordered" evidence="1">
    <location>
        <begin position="1"/>
        <end position="63"/>
    </location>
</feature>
<accession>A0A1F6LHQ0</accession>
<reference evidence="2 3" key="1">
    <citation type="journal article" date="2016" name="Nat. Commun.">
        <title>Thousands of microbial genomes shed light on interconnected biogeochemical processes in an aquifer system.</title>
        <authorList>
            <person name="Anantharaman K."/>
            <person name="Brown C.T."/>
            <person name="Hug L.A."/>
            <person name="Sharon I."/>
            <person name="Castelle C.J."/>
            <person name="Probst A.J."/>
            <person name="Thomas B.C."/>
            <person name="Singh A."/>
            <person name="Wilkins M.J."/>
            <person name="Karaoz U."/>
            <person name="Brodie E.L."/>
            <person name="Williams K.H."/>
            <person name="Hubbard S.S."/>
            <person name="Banfield J.F."/>
        </authorList>
    </citation>
    <scope>NUCLEOTIDE SEQUENCE [LARGE SCALE GENOMIC DNA]</scope>
</reference>
<sequence>MLNKVLKKMREAEKKAGKTPATSGITYPQSKFQGKTGFHAKKNSQEGAERQRSMGNRNTKPSK</sequence>
<gene>
    <name evidence="2" type="ORF">A2725_03880</name>
</gene>
<feature type="compositionally biased region" description="Polar residues" evidence="1">
    <location>
        <begin position="20"/>
        <end position="33"/>
    </location>
</feature>
<feature type="compositionally biased region" description="Polar residues" evidence="1">
    <location>
        <begin position="53"/>
        <end position="63"/>
    </location>
</feature>
<evidence type="ECO:0000313" key="2">
    <source>
        <dbReference type="EMBL" id="OGH58861.1"/>
    </source>
</evidence>
<dbReference type="Proteomes" id="UP000177067">
    <property type="component" value="Unassembled WGS sequence"/>
</dbReference>
<dbReference type="EMBL" id="MFPS01000008">
    <property type="protein sequence ID" value="OGH58861.1"/>
    <property type="molecule type" value="Genomic_DNA"/>
</dbReference>
<proteinExistence type="predicted"/>
<evidence type="ECO:0000256" key="1">
    <source>
        <dbReference type="SAM" id="MobiDB-lite"/>
    </source>
</evidence>
<dbReference type="AlphaFoldDB" id="A0A1F6LHQ0"/>
<organism evidence="2 3">
    <name type="scientific">Candidatus Magasanikbacteria bacterium RIFCSPHIGHO2_01_FULL_33_34</name>
    <dbReference type="NCBI Taxonomy" id="1798671"/>
    <lineage>
        <taxon>Bacteria</taxon>
        <taxon>Candidatus Magasanikiibacteriota</taxon>
    </lineage>
</organism>